<accession>A0A9P9D1L5</accession>
<dbReference type="GO" id="GO:0071949">
    <property type="term" value="F:FAD binding"/>
    <property type="evidence" value="ECO:0007669"/>
    <property type="project" value="InterPro"/>
</dbReference>
<proteinExistence type="inferred from homology"/>
<evidence type="ECO:0000313" key="7">
    <source>
        <dbReference type="EMBL" id="KAH7110827.1"/>
    </source>
</evidence>
<keyword evidence="8" id="KW-1185">Reference proteome</keyword>
<dbReference type="OrthoDB" id="2151789at2759"/>
<reference evidence="7" key="1">
    <citation type="journal article" date="2021" name="Nat. Commun.">
        <title>Genetic determinants of endophytism in the Arabidopsis root mycobiome.</title>
        <authorList>
            <person name="Mesny F."/>
            <person name="Miyauchi S."/>
            <person name="Thiergart T."/>
            <person name="Pickel B."/>
            <person name="Atanasova L."/>
            <person name="Karlsson M."/>
            <person name="Huettel B."/>
            <person name="Barry K.W."/>
            <person name="Haridas S."/>
            <person name="Chen C."/>
            <person name="Bauer D."/>
            <person name="Andreopoulos W."/>
            <person name="Pangilinan J."/>
            <person name="LaButti K."/>
            <person name="Riley R."/>
            <person name="Lipzen A."/>
            <person name="Clum A."/>
            <person name="Drula E."/>
            <person name="Henrissat B."/>
            <person name="Kohler A."/>
            <person name="Grigoriev I.V."/>
            <person name="Martin F.M."/>
            <person name="Hacquard S."/>
        </authorList>
    </citation>
    <scope>NUCLEOTIDE SEQUENCE</scope>
    <source>
        <strain evidence="7">MPI-CAGE-CH-0243</strain>
    </source>
</reference>
<dbReference type="Gene3D" id="3.30.465.10">
    <property type="match status" value="1"/>
</dbReference>
<protein>
    <recommendedName>
        <fullName evidence="6">FAD-binding PCMH-type domain-containing protein</fullName>
    </recommendedName>
</protein>
<dbReference type="InterPro" id="IPR006094">
    <property type="entry name" value="Oxid_FAD_bind_N"/>
</dbReference>
<gene>
    <name evidence="7" type="ORF">B0J11DRAFT_202676</name>
</gene>
<dbReference type="PROSITE" id="PS51387">
    <property type="entry name" value="FAD_PCMH"/>
    <property type="match status" value="1"/>
</dbReference>
<organism evidence="7 8">
    <name type="scientific">Dendryphion nanum</name>
    <dbReference type="NCBI Taxonomy" id="256645"/>
    <lineage>
        <taxon>Eukaryota</taxon>
        <taxon>Fungi</taxon>
        <taxon>Dikarya</taxon>
        <taxon>Ascomycota</taxon>
        <taxon>Pezizomycotina</taxon>
        <taxon>Dothideomycetes</taxon>
        <taxon>Pleosporomycetidae</taxon>
        <taxon>Pleosporales</taxon>
        <taxon>Torulaceae</taxon>
        <taxon>Dendryphion</taxon>
    </lineage>
</organism>
<keyword evidence="4" id="KW-0560">Oxidoreductase</keyword>
<keyword evidence="5" id="KW-0732">Signal</keyword>
<dbReference type="GO" id="GO:0016491">
    <property type="term" value="F:oxidoreductase activity"/>
    <property type="evidence" value="ECO:0007669"/>
    <property type="project" value="UniProtKB-KW"/>
</dbReference>
<evidence type="ECO:0000256" key="4">
    <source>
        <dbReference type="ARBA" id="ARBA00023002"/>
    </source>
</evidence>
<evidence type="ECO:0000256" key="1">
    <source>
        <dbReference type="ARBA" id="ARBA00005466"/>
    </source>
</evidence>
<evidence type="ECO:0000256" key="5">
    <source>
        <dbReference type="SAM" id="SignalP"/>
    </source>
</evidence>
<dbReference type="Pfam" id="PF01565">
    <property type="entry name" value="FAD_binding_4"/>
    <property type="match status" value="1"/>
</dbReference>
<dbReference type="InterPro" id="IPR016166">
    <property type="entry name" value="FAD-bd_PCMH"/>
</dbReference>
<feature type="chain" id="PRO_5040469307" description="FAD-binding PCMH-type domain-containing protein" evidence="5">
    <location>
        <begin position="21"/>
        <end position="550"/>
    </location>
</feature>
<dbReference type="Gene3D" id="3.40.462.20">
    <property type="match status" value="1"/>
</dbReference>
<sequence>MKLARIVLTAVAALAGCVTTAQVSDYMHPDSEFEPQGFNVTTALQDFGVDISSLPESHLTSSNLNQRSLSAPCSLACASLNIVFGSDQVLSNGTPTYESFTGSYWSAQQAALNPLCVFKPTKTSDVSILILLARLYQCPFAVKGGGHAAWAGASSIEGGITVSMENFRQITVSSDKQTVDVGPGLRWVEVYTAVENHGLTVVGGRMSPVGVPGLILGGGISHFSNKFGWACDNVASFELVTASGLTVNVTPTSYTDLYWALRGGSGNFGIVTKFKLVAFPLGQMWGGQRVYLEDSFSDVLDAIHQFTVTGSMTDLDAAQIITFANAPGVGKITFANLHYAKPVANAPVFSSWNNITAIQDSTGMRSMSEMAILLNEGAPAPGAYHTWWDITLKMDRQLLQFIVDTFYAQDAAIANVEKILFIAAMQPITQGAMDAMQKNGGNALGLDPNNGPYFVLNFAAAWTKKEDEPIFRDAISNIIKTIKSEAKRRNLDNSFIYLNYASQYQDPIGSYGAANKQRLIDISNKYDPSQVFQHLHTGGFKLIKRAQDPN</sequence>
<dbReference type="SUPFAM" id="SSF56176">
    <property type="entry name" value="FAD-binding/transporter-associated domain-like"/>
    <property type="match status" value="1"/>
</dbReference>
<feature type="domain" description="FAD-binding PCMH-type" evidence="6">
    <location>
        <begin position="110"/>
        <end position="281"/>
    </location>
</feature>
<name>A0A9P9D1L5_9PLEO</name>
<evidence type="ECO:0000256" key="3">
    <source>
        <dbReference type="ARBA" id="ARBA00022827"/>
    </source>
</evidence>
<comment type="similarity">
    <text evidence="1">Belongs to the oxygen-dependent FAD-linked oxidoreductase family.</text>
</comment>
<evidence type="ECO:0000313" key="8">
    <source>
        <dbReference type="Proteomes" id="UP000700596"/>
    </source>
</evidence>
<evidence type="ECO:0000256" key="2">
    <source>
        <dbReference type="ARBA" id="ARBA00022630"/>
    </source>
</evidence>
<evidence type="ECO:0000259" key="6">
    <source>
        <dbReference type="PROSITE" id="PS51387"/>
    </source>
</evidence>
<dbReference type="InterPro" id="IPR050416">
    <property type="entry name" value="FAD-linked_Oxidoreductase"/>
</dbReference>
<dbReference type="AlphaFoldDB" id="A0A9P9D1L5"/>
<dbReference type="InterPro" id="IPR016167">
    <property type="entry name" value="FAD-bd_PCMH_sub1"/>
</dbReference>
<dbReference type="PANTHER" id="PTHR42973:SF34">
    <property type="entry name" value="FAD BINDING DOMAIN PROTEIN (AFU_ORTHOLOGUE AFUA_3G02770)"/>
    <property type="match status" value="1"/>
</dbReference>
<dbReference type="Gene3D" id="3.30.43.10">
    <property type="entry name" value="Uridine Diphospho-n-acetylenolpyruvylglucosamine Reductase, domain 2"/>
    <property type="match status" value="1"/>
</dbReference>
<keyword evidence="2" id="KW-0285">Flavoprotein</keyword>
<dbReference type="EMBL" id="JAGMWT010000026">
    <property type="protein sequence ID" value="KAH7110827.1"/>
    <property type="molecule type" value="Genomic_DNA"/>
</dbReference>
<dbReference type="PROSITE" id="PS51257">
    <property type="entry name" value="PROKAR_LIPOPROTEIN"/>
    <property type="match status" value="1"/>
</dbReference>
<comment type="caution">
    <text evidence="7">The sequence shown here is derived from an EMBL/GenBank/DDBJ whole genome shotgun (WGS) entry which is preliminary data.</text>
</comment>
<dbReference type="InterPro" id="IPR036318">
    <property type="entry name" value="FAD-bd_PCMH-like_sf"/>
</dbReference>
<keyword evidence="3" id="KW-0274">FAD</keyword>
<feature type="signal peptide" evidence="5">
    <location>
        <begin position="1"/>
        <end position="20"/>
    </location>
</feature>
<dbReference type="InterPro" id="IPR016169">
    <property type="entry name" value="FAD-bd_PCMH_sub2"/>
</dbReference>
<dbReference type="PANTHER" id="PTHR42973">
    <property type="entry name" value="BINDING OXIDOREDUCTASE, PUTATIVE (AFU_ORTHOLOGUE AFUA_1G17690)-RELATED"/>
    <property type="match status" value="1"/>
</dbReference>
<dbReference type="Proteomes" id="UP000700596">
    <property type="component" value="Unassembled WGS sequence"/>
</dbReference>